<comment type="caution">
    <text evidence="1">The sequence shown here is derived from an EMBL/GenBank/DDBJ whole genome shotgun (WGS) entry which is preliminary data.</text>
</comment>
<proteinExistence type="predicted"/>
<organism evidence="1 2">
    <name type="scientific">Penicillium salamii</name>
    <dbReference type="NCBI Taxonomy" id="1612424"/>
    <lineage>
        <taxon>Eukaryota</taxon>
        <taxon>Fungi</taxon>
        <taxon>Dikarya</taxon>
        <taxon>Ascomycota</taxon>
        <taxon>Pezizomycotina</taxon>
        <taxon>Eurotiomycetes</taxon>
        <taxon>Eurotiomycetidae</taxon>
        <taxon>Eurotiales</taxon>
        <taxon>Aspergillaceae</taxon>
        <taxon>Penicillium</taxon>
    </lineage>
</organism>
<name>A0A9W4K0W0_9EURO</name>
<evidence type="ECO:0000313" key="1">
    <source>
        <dbReference type="EMBL" id="CAG8425569.1"/>
    </source>
</evidence>
<reference evidence="1" key="1">
    <citation type="submission" date="2021-07" db="EMBL/GenBank/DDBJ databases">
        <authorList>
            <person name="Branca A.L. A."/>
        </authorList>
    </citation>
    <scope>NUCLEOTIDE SEQUENCE</scope>
</reference>
<gene>
    <name evidence="1" type="ORF">PSALAMII_LOCUS10360</name>
</gene>
<keyword evidence="2" id="KW-1185">Reference proteome</keyword>
<protein>
    <submittedName>
        <fullName evidence="1">Uncharacterized protein</fullName>
    </submittedName>
</protein>
<dbReference type="OrthoDB" id="424551at2759"/>
<dbReference type="Proteomes" id="UP001152649">
    <property type="component" value="Unassembled WGS sequence"/>
</dbReference>
<dbReference type="AlphaFoldDB" id="A0A9W4K0W0"/>
<accession>A0A9W4K0W0</accession>
<sequence length="45" mass="5397">MKKTDQLYTLISNTKEWPLSTEQINKESNYSELIQMKMNELAIKY</sequence>
<evidence type="ECO:0000313" key="2">
    <source>
        <dbReference type="Proteomes" id="UP001152649"/>
    </source>
</evidence>
<dbReference type="EMBL" id="CAJVPG010000448">
    <property type="protein sequence ID" value="CAG8425569.1"/>
    <property type="molecule type" value="Genomic_DNA"/>
</dbReference>